<sequence>MKDSEDQGKPRKGNTPGRGEPGKARRSGTPARGAKRPRPSETKPIPGTLPRDGSPKRTPSERKPRPRPTAADGTPKRTSRSTSTTASRQGTSRTSARGTAGRATQQPAKGAPSRRPSGRKQSQIGKSSATATRKPRPKPLSAEEQAAKEKKKRLIIGAIIAVLVAALAIGAAVFLQSQLNKREEQIVAGSEEDNFDVIPCDPSMLEMDINRFGSVAGYPITFAVSMTNTSEQTCSLDAGSDHLVLEVTSGNDNIWASNHCVSGDESELYVFSPGVSTQIDVQWGGNRSNAECTGGLPAPRPGTYVVQGSVDGTEFPQLRQSFVLTDSSGAAPAEEPTEEETTEEPTEETTNEDAAVDEENDPTEEFIVDEDIPEDHEHIQD</sequence>
<dbReference type="RefSeq" id="WP_126703986.1">
    <property type="nucleotide sequence ID" value="NZ_CP034593.1"/>
</dbReference>
<accession>A0A3Q9G7R1</accession>
<dbReference type="AlphaFoldDB" id="A0A3Q9G7R1"/>
<evidence type="ECO:0000256" key="2">
    <source>
        <dbReference type="SAM" id="Phobius"/>
    </source>
</evidence>
<dbReference type="Proteomes" id="UP000280344">
    <property type="component" value="Chromosome"/>
</dbReference>
<feature type="compositionally biased region" description="Basic and acidic residues" evidence="1">
    <location>
        <begin position="53"/>
        <end position="63"/>
    </location>
</feature>
<gene>
    <name evidence="3" type="ORF">EJ997_07390</name>
</gene>
<keyword evidence="2" id="KW-0812">Transmembrane</keyword>
<feature type="compositionally biased region" description="Low complexity" evidence="1">
    <location>
        <begin position="80"/>
        <end position="99"/>
    </location>
</feature>
<organism evidence="3 4">
    <name type="scientific">Flaviflexus ciconiae</name>
    <dbReference type="NCBI Taxonomy" id="2496867"/>
    <lineage>
        <taxon>Bacteria</taxon>
        <taxon>Bacillati</taxon>
        <taxon>Actinomycetota</taxon>
        <taxon>Actinomycetes</taxon>
        <taxon>Actinomycetales</taxon>
        <taxon>Actinomycetaceae</taxon>
        <taxon>Flaviflexus</taxon>
    </lineage>
</organism>
<evidence type="ECO:0000313" key="4">
    <source>
        <dbReference type="Proteomes" id="UP000280344"/>
    </source>
</evidence>
<keyword evidence="2" id="KW-0472">Membrane</keyword>
<dbReference type="KEGG" id="flh:EJ997_07390"/>
<proteinExistence type="predicted"/>
<feature type="compositionally biased region" description="Acidic residues" evidence="1">
    <location>
        <begin position="335"/>
        <end position="374"/>
    </location>
</feature>
<dbReference type="EMBL" id="CP034593">
    <property type="protein sequence ID" value="AZQ77182.1"/>
    <property type="molecule type" value="Genomic_DNA"/>
</dbReference>
<feature type="region of interest" description="Disordered" evidence="1">
    <location>
        <begin position="326"/>
        <end position="381"/>
    </location>
</feature>
<protein>
    <recommendedName>
        <fullName evidence="5">DUF4232 domain-containing protein</fullName>
    </recommendedName>
</protein>
<feature type="compositionally biased region" description="Polar residues" evidence="1">
    <location>
        <begin position="119"/>
        <end position="131"/>
    </location>
</feature>
<dbReference type="OrthoDB" id="5189092at2"/>
<feature type="transmembrane region" description="Helical" evidence="2">
    <location>
        <begin position="154"/>
        <end position="175"/>
    </location>
</feature>
<name>A0A3Q9G7R1_9ACTO</name>
<keyword evidence="4" id="KW-1185">Reference proteome</keyword>
<feature type="region of interest" description="Disordered" evidence="1">
    <location>
        <begin position="1"/>
        <end position="145"/>
    </location>
</feature>
<evidence type="ECO:0008006" key="5">
    <source>
        <dbReference type="Google" id="ProtNLM"/>
    </source>
</evidence>
<reference evidence="3 4" key="1">
    <citation type="submission" date="2018-12" db="EMBL/GenBank/DDBJ databases">
        <title>Complete genome sequence of Flaviflexus sp. H23T48.</title>
        <authorList>
            <person name="Bae J.-W."/>
            <person name="Lee J.-Y."/>
        </authorList>
    </citation>
    <scope>NUCLEOTIDE SEQUENCE [LARGE SCALE GENOMIC DNA]</scope>
    <source>
        <strain evidence="3 4">H23T48</strain>
    </source>
</reference>
<keyword evidence="2" id="KW-1133">Transmembrane helix</keyword>
<evidence type="ECO:0000256" key="1">
    <source>
        <dbReference type="SAM" id="MobiDB-lite"/>
    </source>
</evidence>
<evidence type="ECO:0000313" key="3">
    <source>
        <dbReference type="EMBL" id="AZQ77182.1"/>
    </source>
</evidence>